<feature type="compositionally biased region" description="Basic and acidic residues" evidence="1">
    <location>
        <begin position="30"/>
        <end position="39"/>
    </location>
</feature>
<proteinExistence type="predicted"/>
<reference evidence="2" key="1">
    <citation type="journal article" date="2022" name="bioRxiv">
        <title>Sequencing and chromosome-scale assembly of the giantPleurodeles waltlgenome.</title>
        <authorList>
            <person name="Brown T."/>
            <person name="Elewa A."/>
            <person name="Iarovenko S."/>
            <person name="Subramanian E."/>
            <person name="Araus A.J."/>
            <person name="Petzold A."/>
            <person name="Susuki M."/>
            <person name="Suzuki K.-i.T."/>
            <person name="Hayashi T."/>
            <person name="Toyoda A."/>
            <person name="Oliveira C."/>
            <person name="Osipova E."/>
            <person name="Leigh N.D."/>
            <person name="Simon A."/>
            <person name="Yun M.H."/>
        </authorList>
    </citation>
    <scope>NUCLEOTIDE SEQUENCE</scope>
    <source>
        <strain evidence="2">20211129_DDA</strain>
        <tissue evidence="2">Liver</tissue>
    </source>
</reference>
<comment type="caution">
    <text evidence="2">The sequence shown here is derived from an EMBL/GenBank/DDBJ whole genome shotgun (WGS) entry which is preliminary data.</text>
</comment>
<evidence type="ECO:0000313" key="2">
    <source>
        <dbReference type="EMBL" id="KAJ1197568.1"/>
    </source>
</evidence>
<gene>
    <name evidence="2" type="ORF">NDU88_001425</name>
</gene>
<evidence type="ECO:0000256" key="1">
    <source>
        <dbReference type="SAM" id="MobiDB-lite"/>
    </source>
</evidence>
<sequence length="80" mass="9468">MAREHGPQHTTEQLLLRLRARANKHATSRGRKETTDVRRERRLRQAAFHQNSPELFSAVMVYPVLLNNGEQFHYNICCYF</sequence>
<keyword evidence="3" id="KW-1185">Reference proteome</keyword>
<evidence type="ECO:0000313" key="3">
    <source>
        <dbReference type="Proteomes" id="UP001066276"/>
    </source>
</evidence>
<feature type="region of interest" description="Disordered" evidence="1">
    <location>
        <begin position="19"/>
        <end position="39"/>
    </location>
</feature>
<dbReference type="EMBL" id="JANPWB010000003">
    <property type="protein sequence ID" value="KAJ1197568.1"/>
    <property type="molecule type" value="Genomic_DNA"/>
</dbReference>
<name>A0AAV7V7S2_PLEWA</name>
<accession>A0AAV7V7S2</accession>
<protein>
    <submittedName>
        <fullName evidence="2">Uncharacterized protein</fullName>
    </submittedName>
</protein>
<organism evidence="2 3">
    <name type="scientific">Pleurodeles waltl</name>
    <name type="common">Iberian ribbed newt</name>
    <dbReference type="NCBI Taxonomy" id="8319"/>
    <lineage>
        <taxon>Eukaryota</taxon>
        <taxon>Metazoa</taxon>
        <taxon>Chordata</taxon>
        <taxon>Craniata</taxon>
        <taxon>Vertebrata</taxon>
        <taxon>Euteleostomi</taxon>
        <taxon>Amphibia</taxon>
        <taxon>Batrachia</taxon>
        <taxon>Caudata</taxon>
        <taxon>Salamandroidea</taxon>
        <taxon>Salamandridae</taxon>
        <taxon>Pleurodelinae</taxon>
        <taxon>Pleurodeles</taxon>
    </lineage>
</organism>
<feature type="compositionally biased region" description="Basic residues" evidence="1">
    <location>
        <begin position="19"/>
        <end position="29"/>
    </location>
</feature>
<dbReference type="Proteomes" id="UP001066276">
    <property type="component" value="Chromosome 2_1"/>
</dbReference>
<dbReference type="AlphaFoldDB" id="A0AAV7V7S2"/>